<dbReference type="InParanoid" id="F4WDT7"/>
<dbReference type="GO" id="GO:0003697">
    <property type="term" value="F:single-stranded DNA binding"/>
    <property type="evidence" value="ECO:0007669"/>
    <property type="project" value="TreeGrafter"/>
</dbReference>
<gene>
    <name evidence="2" type="ORF">G5I_03753</name>
</gene>
<dbReference type="InterPro" id="IPR052709">
    <property type="entry name" value="Transposase-MT_Hybrid"/>
</dbReference>
<dbReference type="Pfam" id="PF17906">
    <property type="entry name" value="HTH_48"/>
    <property type="match status" value="1"/>
</dbReference>
<accession>F4WDT7</accession>
<evidence type="ECO:0000259" key="1">
    <source>
        <dbReference type="Pfam" id="PF17906"/>
    </source>
</evidence>
<dbReference type="PANTHER" id="PTHR46060">
    <property type="entry name" value="MARINER MOS1 TRANSPOSASE-LIKE PROTEIN"/>
    <property type="match status" value="1"/>
</dbReference>
<evidence type="ECO:0000313" key="2">
    <source>
        <dbReference type="EMBL" id="EGI67647.1"/>
    </source>
</evidence>
<keyword evidence="2" id="KW-0489">Methyltransferase</keyword>
<feature type="non-terminal residue" evidence="2">
    <location>
        <position position="118"/>
    </location>
</feature>
<dbReference type="GO" id="GO:0000793">
    <property type="term" value="C:condensed chromosome"/>
    <property type="evidence" value="ECO:0007669"/>
    <property type="project" value="TreeGrafter"/>
</dbReference>
<keyword evidence="3" id="KW-1185">Reference proteome</keyword>
<keyword evidence="2" id="KW-0808">Transferase</keyword>
<dbReference type="EMBL" id="GL888092">
    <property type="protein sequence ID" value="EGI67647.1"/>
    <property type="molecule type" value="Genomic_DNA"/>
</dbReference>
<dbReference type="PANTHER" id="PTHR46060:SF2">
    <property type="entry name" value="HISTONE-LYSINE N-METHYLTRANSFERASE SETMAR"/>
    <property type="match status" value="1"/>
</dbReference>
<dbReference type="OrthoDB" id="7551951at2759"/>
<evidence type="ECO:0000313" key="3">
    <source>
        <dbReference type="Proteomes" id="UP000007755"/>
    </source>
</evidence>
<dbReference type="GO" id="GO:0046975">
    <property type="term" value="F:histone H3K36 methyltransferase activity"/>
    <property type="evidence" value="ECO:0007669"/>
    <property type="project" value="TreeGrafter"/>
</dbReference>
<dbReference type="GO" id="GO:0015074">
    <property type="term" value="P:DNA integration"/>
    <property type="evidence" value="ECO:0007669"/>
    <property type="project" value="TreeGrafter"/>
</dbReference>
<dbReference type="GO" id="GO:0044547">
    <property type="term" value="F:DNA topoisomerase binding"/>
    <property type="evidence" value="ECO:0007669"/>
    <property type="project" value="TreeGrafter"/>
</dbReference>
<feature type="non-terminal residue" evidence="2">
    <location>
        <position position="1"/>
    </location>
</feature>
<name>F4WDT7_ACREC</name>
<dbReference type="InterPro" id="IPR041426">
    <property type="entry name" value="Mos1_HTH"/>
</dbReference>
<proteinExistence type="predicted"/>
<protein>
    <submittedName>
        <fullName evidence="2">Histone-lysine N-methyltransferase SETMAR</fullName>
    </submittedName>
</protein>
<dbReference type="AlphaFoldDB" id="F4WDT7"/>
<dbReference type="Proteomes" id="UP000007755">
    <property type="component" value="Unassembled WGS sequence"/>
</dbReference>
<dbReference type="GO" id="GO:0006303">
    <property type="term" value="P:double-strand break repair via nonhomologous end joining"/>
    <property type="evidence" value="ECO:0007669"/>
    <property type="project" value="TreeGrafter"/>
</dbReference>
<dbReference type="Gene3D" id="1.10.10.1450">
    <property type="match status" value="1"/>
</dbReference>
<dbReference type="GO" id="GO:0000729">
    <property type="term" value="P:DNA double-strand break processing"/>
    <property type="evidence" value="ECO:0007669"/>
    <property type="project" value="TreeGrafter"/>
</dbReference>
<sequence>FFFDKGENASQAAENVNSVYGPDTITANHAQFWFRRFRSDNFDLKDPPRSGRPIVENVDKIMEIVESDRHVSTISIAQELNIAQKTVWNHLNKAGYKKKLDVWVPHELTQTNLMDRIS</sequence>
<reference evidence="2" key="1">
    <citation type="submission" date="2011-02" db="EMBL/GenBank/DDBJ databases">
        <title>The genome of the leaf-cutting ant Acromyrmex echinatior suggests key adaptations to social evolution and fungus farming.</title>
        <authorList>
            <person name="Nygaard S."/>
            <person name="Zhang G."/>
        </authorList>
    </citation>
    <scope>NUCLEOTIDE SEQUENCE</scope>
</reference>
<dbReference type="GO" id="GO:0003690">
    <property type="term" value="F:double-stranded DNA binding"/>
    <property type="evidence" value="ECO:0007669"/>
    <property type="project" value="TreeGrafter"/>
</dbReference>
<dbReference type="GO" id="GO:0044774">
    <property type="term" value="P:mitotic DNA integrity checkpoint signaling"/>
    <property type="evidence" value="ECO:0007669"/>
    <property type="project" value="TreeGrafter"/>
</dbReference>
<organism evidence="3">
    <name type="scientific">Acromyrmex echinatior</name>
    <name type="common">Panamanian leafcutter ant</name>
    <name type="synonym">Acromyrmex octospinosus echinatior</name>
    <dbReference type="NCBI Taxonomy" id="103372"/>
    <lineage>
        <taxon>Eukaryota</taxon>
        <taxon>Metazoa</taxon>
        <taxon>Ecdysozoa</taxon>
        <taxon>Arthropoda</taxon>
        <taxon>Hexapoda</taxon>
        <taxon>Insecta</taxon>
        <taxon>Pterygota</taxon>
        <taxon>Neoptera</taxon>
        <taxon>Endopterygota</taxon>
        <taxon>Hymenoptera</taxon>
        <taxon>Apocrita</taxon>
        <taxon>Aculeata</taxon>
        <taxon>Formicoidea</taxon>
        <taxon>Formicidae</taxon>
        <taxon>Myrmicinae</taxon>
        <taxon>Acromyrmex</taxon>
    </lineage>
</organism>
<dbReference type="GO" id="GO:0000014">
    <property type="term" value="F:single-stranded DNA endodeoxyribonuclease activity"/>
    <property type="evidence" value="ECO:0007669"/>
    <property type="project" value="TreeGrafter"/>
</dbReference>
<dbReference type="GO" id="GO:0032259">
    <property type="term" value="P:methylation"/>
    <property type="evidence" value="ECO:0007669"/>
    <property type="project" value="UniProtKB-KW"/>
</dbReference>
<dbReference type="GO" id="GO:0035861">
    <property type="term" value="C:site of double-strand break"/>
    <property type="evidence" value="ECO:0007669"/>
    <property type="project" value="TreeGrafter"/>
</dbReference>
<feature type="domain" description="Mos1 transposase HTH" evidence="1">
    <location>
        <begin position="1"/>
        <end position="41"/>
    </location>
</feature>
<dbReference type="GO" id="GO:0042800">
    <property type="term" value="F:histone H3K4 methyltransferase activity"/>
    <property type="evidence" value="ECO:0007669"/>
    <property type="project" value="TreeGrafter"/>
</dbReference>
<dbReference type="GO" id="GO:0031297">
    <property type="term" value="P:replication fork processing"/>
    <property type="evidence" value="ECO:0007669"/>
    <property type="project" value="TreeGrafter"/>
</dbReference>
<dbReference type="GO" id="GO:0005634">
    <property type="term" value="C:nucleus"/>
    <property type="evidence" value="ECO:0007669"/>
    <property type="project" value="TreeGrafter"/>
</dbReference>